<evidence type="ECO:0000259" key="6">
    <source>
        <dbReference type="Pfam" id="PF12698"/>
    </source>
</evidence>
<feature type="transmembrane region" description="Helical" evidence="5">
    <location>
        <begin position="233"/>
        <end position="259"/>
    </location>
</feature>
<feature type="transmembrane region" description="Helical" evidence="5">
    <location>
        <begin position="313"/>
        <end position="334"/>
    </location>
</feature>
<feature type="transmembrane region" description="Helical" evidence="5">
    <location>
        <begin position="341"/>
        <end position="359"/>
    </location>
</feature>
<evidence type="ECO:0000256" key="2">
    <source>
        <dbReference type="ARBA" id="ARBA00022692"/>
    </source>
</evidence>
<name>A0ABZ0BB64_9SPHN</name>
<keyword evidence="8" id="KW-1185">Reference proteome</keyword>
<dbReference type="PANTHER" id="PTHR43471:SF1">
    <property type="entry name" value="ABC TRANSPORTER PERMEASE PROTEIN NOSY-RELATED"/>
    <property type="match status" value="1"/>
</dbReference>
<feature type="transmembrane region" description="Helical" evidence="5">
    <location>
        <begin position="183"/>
        <end position="201"/>
    </location>
</feature>
<organism evidence="7 8">
    <name type="scientific">Stakelama saccharophila</name>
    <dbReference type="NCBI Taxonomy" id="3075605"/>
    <lineage>
        <taxon>Bacteria</taxon>
        <taxon>Pseudomonadati</taxon>
        <taxon>Pseudomonadota</taxon>
        <taxon>Alphaproteobacteria</taxon>
        <taxon>Sphingomonadales</taxon>
        <taxon>Sphingomonadaceae</taxon>
        <taxon>Stakelama</taxon>
    </lineage>
</organism>
<evidence type="ECO:0000313" key="8">
    <source>
        <dbReference type="Proteomes" id="UP001302249"/>
    </source>
</evidence>
<dbReference type="PANTHER" id="PTHR43471">
    <property type="entry name" value="ABC TRANSPORTER PERMEASE"/>
    <property type="match status" value="1"/>
</dbReference>
<keyword evidence="2 5" id="KW-0812">Transmembrane</keyword>
<evidence type="ECO:0000256" key="1">
    <source>
        <dbReference type="ARBA" id="ARBA00004141"/>
    </source>
</evidence>
<feature type="transmembrane region" description="Helical" evidence="5">
    <location>
        <begin position="28"/>
        <end position="52"/>
    </location>
</feature>
<evidence type="ECO:0000313" key="7">
    <source>
        <dbReference type="EMBL" id="WNO54510.1"/>
    </source>
</evidence>
<dbReference type="RefSeq" id="WP_313917080.1">
    <property type="nucleotide sequence ID" value="NZ_CP135076.1"/>
</dbReference>
<protein>
    <submittedName>
        <fullName evidence="7">ABC transporter permease</fullName>
    </submittedName>
</protein>
<dbReference type="Proteomes" id="UP001302249">
    <property type="component" value="Chromosome"/>
</dbReference>
<feature type="transmembrane region" description="Helical" evidence="5">
    <location>
        <begin position="371"/>
        <end position="394"/>
    </location>
</feature>
<evidence type="ECO:0000256" key="5">
    <source>
        <dbReference type="SAM" id="Phobius"/>
    </source>
</evidence>
<keyword evidence="4 5" id="KW-0472">Membrane</keyword>
<proteinExistence type="predicted"/>
<feature type="transmembrane region" description="Helical" evidence="5">
    <location>
        <begin position="271"/>
        <end position="293"/>
    </location>
</feature>
<dbReference type="EMBL" id="CP135076">
    <property type="protein sequence ID" value="WNO54510.1"/>
    <property type="molecule type" value="Genomic_DNA"/>
</dbReference>
<evidence type="ECO:0000256" key="4">
    <source>
        <dbReference type="ARBA" id="ARBA00023136"/>
    </source>
</evidence>
<dbReference type="Pfam" id="PF12698">
    <property type="entry name" value="ABC2_membrane_3"/>
    <property type="match status" value="1"/>
</dbReference>
<keyword evidence="3 5" id="KW-1133">Transmembrane helix</keyword>
<feature type="domain" description="ABC-2 type transporter transmembrane" evidence="6">
    <location>
        <begin position="28"/>
        <end position="370"/>
    </location>
</feature>
<gene>
    <name evidence="7" type="ORF">RPR59_04440</name>
</gene>
<accession>A0ABZ0BB64</accession>
<sequence length="418" mass="44911">MRGFFRMVRDTLTVARRDFMAMVGTPTFLLFLLAPVLMVGFGAIGGAGGAMVGKNAEAKQRIYAVIDSADAARFAAVDKRLRAVFTDESEPIEVGIVAPAGDPAQQARALLNQDQHDVPAVLYGSLTHPNILHRNEESSSARYLAEVAEQAVRDEAAGITAPISSPRFVHIARQGSSIGGKSATGFFAVTILFVLSLMLSGQTVGTMAEERSNKVIEILAASVRLESVFLGKLIGMFGVAMVFIAFWGALVLLGTLFVPNETLQGLTEMRPAIGIVPFAFLFFGYFTMAYLLLGSVFLGIGAQASTPREIQMLSLPITVFQMAMLGLASASVALPDQPVSLVARIFPFSSPFAMLAYAARSPAIWPHLLAFAWQLLWVGLSISLGARFFRFGVLKSAGPRRKKRWGRKQSGQVAATSS</sequence>
<comment type="subcellular location">
    <subcellularLocation>
        <location evidence="1">Membrane</location>
        <topology evidence="1">Multi-pass membrane protein</topology>
    </subcellularLocation>
</comment>
<dbReference type="InterPro" id="IPR013525">
    <property type="entry name" value="ABC2_TM"/>
</dbReference>
<reference evidence="7 8" key="1">
    <citation type="submission" date="2023-09" db="EMBL/GenBank/DDBJ databases">
        <authorList>
            <person name="Rey-Velasco X."/>
        </authorList>
    </citation>
    <scope>NUCLEOTIDE SEQUENCE [LARGE SCALE GENOMIC DNA]</scope>
    <source>
        <strain evidence="7 8">W311</strain>
    </source>
</reference>
<evidence type="ECO:0000256" key="3">
    <source>
        <dbReference type="ARBA" id="ARBA00022989"/>
    </source>
</evidence>